<proteinExistence type="predicted"/>
<evidence type="ECO:0000313" key="3">
    <source>
        <dbReference type="Proteomes" id="UP001055167"/>
    </source>
</evidence>
<keyword evidence="3" id="KW-1185">Reference proteome</keyword>
<name>A0ABQ4R4P7_9HYPH</name>
<reference evidence="2" key="2">
    <citation type="submission" date="2021-08" db="EMBL/GenBank/DDBJ databases">
        <authorList>
            <person name="Tani A."/>
            <person name="Ola A."/>
            <person name="Ogura Y."/>
            <person name="Katsura K."/>
            <person name="Hayashi T."/>
        </authorList>
    </citation>
    <scope>NUCLEOTIDE SEQUENCE</scope>
    <source>
        <strain evidence="2">KCTC 52305</strain>
    </source>
</reference>
<dbReference type="Proteomes" id="UP001055167">
    <property type="component" value="Unassembled WGS sequence"/>
</dbReference>
<sequence>MPSGPEPTVPVPAVVTPPVPPRARIPGPGGAA</sequence>
<reference evidence="2" key="1">
    <citation type="journal article" date="2021" name="Front. Microbiol.">
        <title>Comprehensive Comparative Genomics and Phenotyping of Methylobacterium Species.</title>
        <authorList>
            <person name="Alessa O."/>
            <person name="Ogura Y."/>
            <person name="Fujitani Y."/>
            <person name="Takami H."/>
            <person name="Hayashi T."/>
            <person name="Sahin N."/>
            <person name="Tani A."/>
        </authorList>
    </citation>
    <scope>NUCLEOTIDE SEQUENCE</scope>
    <source>
        <strain evidence="2">KCTC 52305</strain>
    </source>
</reference>
<comment type="caution">
    <text evidence="2">The sequence shown here is derived from an EMBL/GenBank/DDBJ whole genome shotgun (WGS) entry which is preliminary data.</text>
</comment>
<evidence type="ECO:0000256" key="1">
    <source>
        <dbReference type="SAM" id="MobiDB-lite"/>
    </source>
</evidence>
<dbReference type="EMBL" id="BPQH01000017">
    <property type="protein sequence ID" value="GJD52100.1"/>
    <property type="molecule type" value="Genomic_DNA"/>
</dbReference>
<feature type="compositionally biased region" description="Pro residues" evidence="1">
    <location>
        <begin position="1"/>
        <end position="23"/>
    </location>
</feature>
<gene>
    <name evidence="2" type="ORF">OPKNFCMD_4862</name>
</gene>
<feature type="region of interest" description="Disordered" evidence="1">
    <location>
        <begin position="1"/>
        <end position="32"/>
    </location>
</feature>
<accession>A0ABQ4R4P7</accession>
<evidence type="ECO:0000313" key="2">
    <source>
        <dbReference type="EMBL" id="GJD52100.1"/>
    </source>
</evidence>
<protein>
    <submittedName>
        <fullName evidence="2">Uncharacterized protein</fullName>
    </submittedName>
</protein>
<organism evidence="2 3">
    <name type="scientific">Methylobacterium crusticola</name>
    <dbReference type="NCBI Taxonomy" id="1697972"/>
    <lineage>
        <taxon>Bacteria</taxon>
        <taxon>Pseudomonadati</taxon>
        <taxon>Pseudomonadota</taxon>
        <taxon>Alphaproteobacteria</taxon>
        <taxon>Hyphomicrobiales</taxon>
        <taxon>Methylobacteriaceae</taxon>
        <taxon>Methylobacterium</taxon>
    </lineage>
</organism>